<dbReference type="EMBL" id="JAVIZC010000001">
    <property type="protein sequence ID" value="MDR6100903.1"/>
    <property type="molecule type" value="Genomic_DNA"/>
</dbReference>
<dbReference type="InterPro" id="IPR000792">
    <property type="entry name" value="Tscrpt_reg_LuxR_C"/>
</dbReference>
<protein>
    <submittedName>
        <fullName evidence="2">DNA-binding CsgD family transcriptional regulator</fullName>
    </submittedName>
</protein>
<feature type="domain" description="HTH luxR-type" evidence="1">
    <location>
        <begin position="178"/>
        <end position="243"/>
    </location>
</feature>
<gene>
    <name evidence="2" type="ORF">QE369_001081</name>
</gene>
<dbReference type="InterPro" id="IPR016032">
    <property type="entry name" value="Sig_transdc_resp-reg_C-effctor"/>
</dbReference>
<dbReference type="InterPro" id="IPR036693">
    <property type="entry name" value="TF_LuxR_autoind-bd_dom_sf"/>
</dbReference>
<dbReference type="SUPFAM" id="SSF46894">
    <property type="entry name" value="C-terminal effector domain of the bipartite response regulators"/>
    <property type="match status" value="1"/>
</dbReference>
<evidence type="ECO:0000259" key="1">
    <source>
        <dbReference type="PROSITE" id="PS50043"/>
    </source>
</evidence>
<dbReference type="AlphaFoldDB" id="A0AAJ2B5S9"/>
<accession>A0AAJ2B5S9</accession>
<keyword evidence="2" id="KW-0238">DNA-binding</keyword>
<dbReference type="RefSeq" id="WP_309769878.1">
    <property type="nucleotide sequence ID" value="NZ_JAVIZC010000001.1"/>
</dbReference>
<sequence length="248" mass="27663">MQQLMRRRPALRRYDGEIDQSTDLASLAKVRLLKDTELVDRLRCAVHFDFIAVIGLDVEGYRLENFTSIDSTLPPAFVETYTAERLYMTDPLIARVRETGDVVQDSDIGGITSTRLRYLLRALRVNNRVLFPIGPTSNIFGAVMLAREKVFTADEIYFGSVVAEATHQAVTGPIMEKFGASALKLTKGELLCLQHAYFGLTSDQISQRTGFQRETVNAYVKTATKKLGATNRTRAIIEALQRGLLQAG</sequence>
<dbReference type="PROSITE" id="PS50043">
    <property type="entry name" value="HTH_LUXR_2"/>
    <property type="match status" value="1"/>
</dbReference>
<dbReference type="SMART" id="SM00421">
    <property type="entry name" value="HTH_LUXR"/>
    <property type="match status" value="1"/>
</dbReference>
<dbReference type="InterPro" id="IPR036388">
    <property type="entry name" value="WH-like_DNA-bd_sf"/>
</dbReference>
<evidence type="ECO:0000313" key="2">
    <source>
        <dbReference type="EMBL" id="MDR6100903.1"/>
    </source>
</evidence>
<dbReference type="Gene3D" id="3.30.450.80">
    <property type="entry name" value="Transcription factor LuxR-like, autoinducer-binding domain"/>
    <property type="match status" value="1"/>
</dbReference>
<dbReference type="Gene3D" id="1.10.10.10">
    <property type="entry name" value="Winged helix-like DNA-binding domain superfamily/Winged helix DNA-binding domain"/>
    <property type="match status" value="1"/>
</dbReference>
<dbReference type="GO" id="GO:0006355">
    <property type="term" value="P:regulation of DNA-templated transcription"/>
    <property type="evidence" value="ECO:0007669"/>
    <property type="project" value="InterPro"/>
</dbReference>
<proteinExistence type="predicted"/>
<reference evidence="2" key="1">
    <citation type="submission" date="2023-08" db="EMBL/GenBank/DDBJ databases">
        <title>Functional and genomic diversity of the sorghum phyllosphere microbiome.</title>
        <authorList>
            <person name="Shade A."/>
        </authorList>
    </citation>
    <scope>NUCLEOTIDE SEQUENCE</scope>
    <source>
        <strain evidence="2">SORGH_AS_0974</strain>
    </source>
</reference>
<name>A0AAJ2B5S9_9HYPH</name>
<comment type="caution">
    <text evidence="2">The sequence shown here is derived from an EMBL/GenBank/DDBJ whole genome shotgun (WGS) entry which is preliminary data.</text>
</comment>
<dbReference type="Proteomes" id="UP001255601">
    <property type="component" value="Unassembled WGS sequence"/>
</dbReference>
<dbReference type="SUPFAM" id="SSF75516">
    <property type="entry name" value="Pheromone-binding domain of LuxR-like quorum-sensing transcription factors"/>
    <property type="match status" value="1"/>
</dbReference>
<evidence type="ECO:0000313" key="3">
    <source>
        <dbReference type="Proteomes" id="UP001255601"/>
    </source>
</evidence>
<organism evidence="2 3">
    <name type="scientific">Agrobacterium larrymoorei</name>
    <dbReference type="NCBI Taxonomy" id="160699"/>
    <lineage>
        <taxon>Bacteria</taxon>
        <taxon>Pseudomonadati</taxon>
        <taxon>Pseudomonadota</taxon>
        <taxon>Alphaproteobacteria</taxon>
        <taxon>Hyphomicrobiales</taxon>
        <taxon>Rhizobiaceae</taxon>
        <taxon>Rhizobium/Agrobacterium group</taxon>
        <taxon>Agrobacterium</taxon>
    </lineage>
</organism>
<dbReference type="Pfam" id="PF00196">
    <property type="entry name" value="GerE"/>
    <property type="match status" value="1"/>
</dbReference>
<dbReference type="GO" id="GO:0003677">
    <property type="term" value="F:DNA binding"/>
    <property type="evidence" value="ECO:0007669"/>
    <property type="project" value="UniProtKB-KW"/>
</dbReference>